<reference evidence="1" key="1">
    <citation type="submission" date="2014-09" db="EMBL/GenBank/DDBJ databases">
        <authorList>
            <person name="Magalhaes I.L.F."/>
            <person name="Oliveira U."/>
            <person name="Santos F.R."/>
            <person name="Vidigal T.H.D.A."/>
            <person name="Brescovit A.D."/>
            <person name="Santos A.J."/>
        </authorList>
    </citation>
    <scope>NUCLEOTIDE SEQUENCE</scope>
    <source>
        <tissue evidence="1">Shoot tissue taken approximately 20 cm above the soil surface</tissue>
    </source>
</reference>
<protein>
    <submittedName>
        <fullName evidence="1">Uncharacterized protein</fullName>
    </submittedName>
</protein>
<sequence length="47" mass="5299">MWASSKIILCAEHSNYMNLKRGRVDAGILLLSWKVVVSCKPNGRKQP</sequence>
<evidence type="ECO:0000313" key="1">
    <source>
        <dbReference type="EMBL" id="JAD14712.1"/>
    </source>
</evidence>
<proteinExistence type="predicted"/>
<dbReference type="AlphaFoldDB" id="A0A0A8XSL9"/>
<accession>A0A0A8XSL9</accession>
<name>A0A0A8XSL9_ARUDO</name>
<reference evidence="1" key="2">
    <citation type="journal article" date="2015" name="Data Brief">
        <title>Shoot transcriptome of the giant reed, Arundo donax.</title>
        <authorList>
            <person name="Barrero R.A."/>
            <person name="Guerrero F.D."/>
            <person name="Moolhuijzen P."/>
            <person name="Goolsby J.A."/>
            <person name="Tidwell J."/>
            <person name="Bellgard S.E."/>
            <person name="Bellgard M.I."/>
        </authorList>
    </citation>
    <scope>NUCLEOTIDE SEQUENCE</scope>
    <source>
        <tissue evidence="1">Shoot tissue taken approximately 20 cm above the soil surface</tissue>
    </source>
</reference>
<dbReference type="EMBL" id="GBRH01283183">
    <property type="protein sequence ID" value="JAD14712.1"/>
    <property type="molecule type" value="Transcribed_RNA"/>
</dbReference>
<organism evidence="1">
    <name type="scientific">Arundo donax</name>
    <name type="common">Giant reed</name>
    <name type="synonym">Donax arundinaceus</name>
    <dbReference type="NCBI Taxonomy" id="35708"/>
    <lineage>
        <taxon>Eukaryota</taxon>
        <taxon>Viridiplantae</taxon>
        <taxon>Streptophyta</taxon>
        <taxon>Embryophyta</taxon>
        <taxon>Tracheophyta</taxon>
        <taxon>Spermatophyta</taxon>
        <taxon>Magnoliopsida</taxon>
        <taxon>Liliopsida</taxon>
        <taxon>Poales</taxon>
        <taxon>Poaceae</taxon>
        <taxon>PACMAD clade</taxon>
        <taxon>Arundinoideae</taxon>
        <taxon>Arundineae</taxon>
        <taxon>Arundo</taxon>
    </lineage>
</organism>